<evidence type="ECO:0000313" key="6">
    <source>
        <dbReference type="Proteomes" id="UP001300012"/>
    </source>
</evidence>
<dbReference type="SUPFAM" id="SSF53335">
    <property type="entry name" value="S-adenosyl-L-methionine-dependent methyltransferases"/>
    <property type="match status" value="1"/>
</dbReference>
<dbReference type="RefSeq" id="WP_258211798.1">
    <property type="nucleotide sequence ID" value="NZ_JANQBD010000002.1"/>
</dbReference>
<proteinExistence type="predicted"/>
<dbReference type="InterPro" id="IPR051052">
    <property type="entry name" value="Diverse_substrate_MTase"/>
</dbReference>
<evidence type="ECO:0000313" key="5">
    <source>
        <dbReference type="EMBL" id="MCR8630178.1"/>
    </source>
</evidence>
<accession>A0ABT1YD86</accession>
<dbReference type="InterPro" id="IPR029063">
    <property type="entry name" value="SAM-dependent_MTases_sf"/>
</dbReference>
<reference evidence="5 6" key="1">
    <citation type="submission" date="2022-08" db="EMBL/GenBank/DDBJ databases">
        <title>Paenibacillus endoradicis sp. nov., Paenibacillus radicibacter sp. nov and Paenibacillus pararadicis sp. nov., three cold-adapted plant growth-promoting bacteria isolated from root of Larix gmelinii in Great Khingan.</title>
        <authorList>
            <person name="Xue H."/>
        </authorList>
    </citation>
    <scope>NUCLEOTIDE SEQUENCE [LARGE SCALE GENOMIC DNA]</scope>
    <source>
        <strain evidence="5 6">N5-1-1-5</strain>
    </source>
</reference>
<dbReference type="InterPro" id="IPR001737">
    <property type="entry name" value="KsgA/Erm"/>
</dbReference>
<evidence type="ECO:0000256" key="2">
    <source>
        <dbReference type="ARBA" id="ARBA00022679"/>
    </source>
</evidence>
<dbReference type="Pfam" id="PF00398">
    <property type="entry name" value="RrnaAD"/>
    <property type="match status" value="1"/>
</dbReference>
<keyword evidence="4" id="KW-0694">RNA-binding</keyword>
<gene>
    <name evidence="5" type="ORF">NV381_03080</name>
</gene>
<dbReference type="PANTHER" id="PTHR44942:SF4">
    <property type="entry name" value="METHYLTRANSFERASE TYPE 11 DOMAIN-CONTAINING PROTEIN"/>
    <property type="match status" value="1"/>
</dbReference>
<dbReference type="GO" id="GO:0008168">
    <property type="term" value="F:methyltransferase activity"/>
    <property type="evidence" value="ECO:0007669"/>
    <property type="project" value="UniProtKB-KW"/>
</dbReference>
<comment type="caution">
    <text evidence="5">The sequence shown here is derived from an EMBL/GenBank/DDBJ whole genome shotgun (WGS) entry which is preliminary data.</text>
</comment>
<sequence>MELKNTFNEVAGEYDKYRPSYPYQLFHDILEYAQLKPSDTILEIGCGTGQATKGFVDLGYDNVTCIELGQKLAEFTSEKFKNNTNVSIINSSFEEWQSGRSIFDLAISATAFHFIQPQQFGYRKAFDLLRDRGSIAFFWTVHVPSFNNVFKLIRECYRKYAPNLDDADAPSVEKIIDERSVLTIKDGLFEDLIVKQYRWNDTYTTDEYISLLNTHSRHRILPEDVRVKLFENIKNAIDENGGTIIKPQAVALFLAKKKLVV</sequence>
<keyword evidence="2" id="KW-0808">Transferase</keyword>
<evidence type="ECO:0000256" key="1">
    <source>
        <dbReference type="ARBA" id="ARBA00022603"/>
    </source>
</evidence>
<keyword evidence="1 5" id="KW-0489">Methyltransferase</keyword>
<protein>
    <submittedName>
        <fullName evidence="5">Methyltransferase domain-containing protein</fullName>
    </submittedName>
</protein>
<dbReference type="EMBL" id="JANQBD010000002">
    <property type="protein sequence ID" value="MCR8630178.1"/>
    <property type="molecule type" value="Genomic_DNA"/>
</dbReference>
<evidence type="ECO:0000256" key="3">
    <source>
        <dbReference type="ARBA" id="ARBA00022691"/>
    </source>
</evidence>
<keyword evidence="6" id="KW-1185">Reference proteome</keyword>
<organism evidence="5 6">
    <name type="scientific">Paenibacillus radicis</name>
    <name type="common">ex Xue et al. 2023</name>
    <dbReference type="NCBI Taxonomy" id="2972489"/>
    <lineage>
        <taxon>Bacteria</taxon>
        <taxon>Bacillati</taxon>
        <taxon>Bacillota</taxon>
        <taxon>Bacilli</taxon>
        <taxon>Bacillales</taxon>
        <taxon>Paenibacillaceae</taxon>
        <taxon>Paenibacillus</taxon>
    </lineage>
</organism>
<dbReference type="PANTHER" id="PTHR44942">
    <property type="entry name" value="METHYLTRANSF_11 DOMAIN-CONTAINING PROTEIN"/>
    <property type="match status" value="1"/>
</dbReference>
<evidence type="ECO:0000256" key="4">
    <source>
        <dbReference type="ARBA" id="ARBA00022884"/>
    </source>
</evidence>
<dbReference type="Proteomes" id="UP001300012">
    <property type="component" value="Unassembled WGS sequence"/>
</dbReference>
<keyword evidence="3" id="KW-0949">S-adenosyl-L-methionine</keyword>
<name>A0ABT1YD86_9BACL</name>
<dbReference type="GO" id="GO:0032259">
    <property type="term" value="P:methylation"/>
    <property type="evidence" value="ECO:0007669"/>
    <property type="project" value="UniProtKB-KW"/>
</dbReference>
<dbReference type="CDD" id="cd02440">
    <property type="entry name" value="AdoMet_MTases"/>
    <property type="match status" value="1"/>
</dbReference>
<dbReference type="Gene3D" id="3.40.50.150">
    <property type="entry name" value="Vaccinia Virus protein VP39"/>
    <property type="match status" value="1"/>
</dbReference>